<dbReference type="InterPro" id="IPR003729">
    <property type="entry name" value="Bi_nuclease_dom"/>
</dbReference>
<evidence type="ECO:0000259" key="1">
    <source>
        <dbReference type="PROSITE" id="PS50151"/>
    </source>
</evidence>
<organism evidence="3 4">
    <name type="scientific">Teretinema zuelzerae</name>
    <dbReference type="NCBI Taxonomy" id="156"/>
    <lineage>
        <taxon>Bacteria</taxon>
        <taxon>Pseudomonadati</taxon>
        <taxon>Spirochaetota</taxon>
        <taxon>Spirochaetia</taxon>
        <taxon>Spirochaetales</taxon>
        <taxon>Treponemataceae</taxon>
        <taxon>Teretinema</taxon>
    </lineage>
</organism>
<accession>A0AAE3EGF2</accession>
<keyword evidence="4" id="KW-1185">Reference proteome</keyword>
<evidence type="ECO:0000259" key="2">
    <source>
        <dbReference type="PROSITE" id="PS51658"/>
    </source>
</evidence>
<dbReference type="PANTHER" id="PTHR15160:SF1">
    <property type="entry name" value="VON HIPPEL-LINDAU DISEASE TUMOR SUPPRESSOR"/>
    <property type="match status" value="1"/>
</dbReference>
<dbReference type="InterPro" id="IPR001943">
    <property type="entry name" value="UVR_dom"/>
</dbReference>
<dbReference type="PANTHER" id="PTHR15160">
    <property type="entry name" value="VON HIPPEL-LINDAU PROTEIN"/>
    <property type="match status" value="1"/>
</dbReference>
<feature type="domain" description="UVR" evidence="1">
    <location>
        <begin position="152"/>
        <end position="187"/>
    </location>
</feature>
<dbReference type="Gene3D" id="3.10.690.10">
    <property type="entry name" value="Bifunctional nuclease domain"/>
    <property type="match status" value="1"/>
</dbReference>
<dbReference type="PROSITE" id="PS51658">
    <property type="entry name" value="BFN"/>
    <property type="match status" value="1"/>
</dbReference>
<dbReference type="Pfam" id="PF02577">
    <property type="entry name" value="BFN_dom"/>
    <property type="match status" value="1"/>
</dbReference>
<evidence type="ECO:0000313" key="3">
    <source>
        <dbReference type="EMBL" id="MCD1654167.1"/>
    </source>
</evidence>
<name>A0AAE3EGF2_9SPIR</name>
<evidence type="ECO:0000313" key="4">
    <source>
        <dbReference type="Proteomes" id="UP001198163"/>
    </source>
</evidence>
<dbReference type="GO" id="GO:0004518">
    <property type="term" value="F:nuclease activity"/>
    <property type="evidence" value="ECO:0007669"/>
    <property type="project" value="InterPro"/>
</dbReference>
<protein>
    <submittedName>
        <fullName evidence="3">DUF151 domain-containing protein</fullName>
    </submittedName>
</protein>
<dbReference type="PROSITE" id="PS50151">
    <property type="entry name" value="UVR"/>
    <property type="match status" value="1"/>
</dbReference>
<dbReference type="Proteomes" id="UP001198163">
    <property type="component" value="Unassembled WGS sequence"/>
</dbReference>
<feature type="domain" description="BFN" evidence="2">
    <location>
        <begin position="1"/>
        <end position="135"/>
    </location>
</feature>
<dbReference type="AlphaFoldDB" id="A0AAE3EGF2"/>
<gene>
    <name evidence="3" type="ORF">K7J14_05565</name>
</gene>
<reference evidence="3" key="1">
    <citation type="submission" date="2021-08" db="EMBL/GenBank/DDBJ databases">
        <title>Comparative analyses of Brucepasteria parasyntrophica and Teretinema zuelzerae.</title>
        <authorList>
            <person name="Song Y."/>
            <person name="Brune A."/>
        </authorList>
    </citation>
    <scope>NUCLEOTIDE SEQUENCE</scope>
    <source>
        <strain evidence="3">DSM 1903</strain>
    </source>
</reference>
<sequence>MKTVRFLSAQIWTIAQASSGNAVFIRSEGSGVALPVYVSESDIQNILIEMTHILAPRPMIHELLISTITALDAKLERVEIYGIKGGSYLCRIVIAKNGKEIRLESRPSDILCLSARMECPVHVDDEVMAKNAVPVDRISSVQETGESSLQENSMRQLLQKELQQALDIEDYERAANLRDRLKAVDAAESGAAGRS</sequence>
<dbReference type="InterPro" id="IPR036104">
    <property type="entry name" value="BFN_sf"/>
</dbReference>
<dbReference type="RefSeq" id="WP_230754130.1">
    <property type="nucleotide sequence ID" value="NZ_JAINWA010000001.1"/>
</dbReference>
<comment type="caution">
    <text evidence="3">The sequence shown here is derived from an EMBL/GenBank/DDBJ whole genome shotgun (WGS) entry which is preliminary data.</text>
</comment>
<dbReference type="EMBL" id="JAINWA010000001">
    <property type="protein sequence ID" value="MCD1654167.1"/>
    <property type="molecule type" value="Genomic_DNA"/>
</dbReference>
<dbReference type="SUPFAM" id="SSF103256">
    <property type="entry name" value="Hypothetical protein TM0160"/>
    <property type="match status" value="1"/>
</dbReference>
<dbReference type="Pfam" id="PF02151">
    <property type="entry name" value="UVR"/>
    <property type="match status" value="1"/>
</dbReference>
<proteinExistence type="predicted"/>